<feature type="domain" description="NADH:flavin oxidoreductase/NADH oxidase N-terminal" evidence="1">
    <location>
        <begin position="16"/>
        <end position="350"/>
    </location>
</feature>
<dbReference type="Gene3D" id="3.20.20.70">
    <property type="entry name" value="Aldolase class I"/>
    <property type="match status" value="1"/>
</dbReference>
<proteinExistence type="predicted"/>
<dbReference type="Proteomes" id="UP000292957">
    <property type="component" value="Unassembled WGS sequence"/>
</dbReference>
<dbReference type="GO" id="GO:0010181">
    <property type="term" value="F:FMN binding"/>
    <property type="evidence" value="ECO:0007669"/>
    <property type="project" value="InterPro"/>
</dbReference>
<evidence type="ECO:0000259" key="1">
    <source>
        <dbReference type="Pfam" id="PF00724"/>
    </source>
</evidence>
<dbReference type="AlphaFoldDB" id="A0A4Q9MWX9"/>
<organism evidence="2">
    <name type="scientific">Dichomitus squalens</name>
    <dbReference type="NCBI Taxonomy" id="114155"/>
    <lineage>
        <taxon>Eukaryota</taxon>
        <taxon>Fungi</taxon>
        <taxon>Dikarya</taxon>
        <taxon>Basidiomycota</taxon>
        <taxon>Agaricomycotina</taxon>
        <taxon>Agaricomycetes</taxon>
        <taxon>Polyporales</taxon>
        <taxon>Polyporaceae</taxon>
        <taxon>Dichomitus</taxon>
    </lineage>
</organism>
<dbReference type="GO" id="GO:0003959">
    <property type="term" value="F:NADPH dehydrogenase activity"/>
    <property type="evidence" value="ECO:0007669"/>
    <property type="project" value="TreeGrafter"/>
</dbReference>
<dbReference type="InterPro" id="IPR045247">
    <property type="entry name" value="Oye-like"/>
</dbReference>
<dbReference type="PANTHER" id="PTHR22893">
    <property type="entry name" value="NADH OXIDOREDUCTASE-RELATED"/>
    <property type="match status" value="1"/>
</dbReference>
<accession>A0A4Q9MWX9</accession>
<dbReference type="OrthoDB" id="276546at2759"/>
<gene>
    <name evidence="2" type="ORF">BD311DRAFT_657684</name>
</gene>
<dbReference type="FunFam" id="3.20.20.70:FF:000138">
    <property type="entry name" value="NADPH dehydrogenase 1"/>
    <property type="match status" value="1"/>
</dbReference>
<dbReference type="InterPro" id="IPR013785">
    <property type="entry name" value="Aldolase_TIM"/>
</dbReference>
<dbReference type="InterPro" id="IPR001155">
    <property type="entry name" value="OxRdtase_FMN_N"/>
</dbReference>
<sequence length="378" mass="42111">MNGVANPDTDASSNRLFQPIRVGDLELAHRVVMAPLTRLRANARGVHGDLAVEYYSQRASFPGTLLISEATSVSRFAEGRGPNSPGVWNDEQIAAWKRVADAVHAKGSYIYMQIWALGRAARLAYIRERDPDFQYVSSSDVPLSGREEDIPRPLTVDEIKEYVSAFAQAARNAVFSAGFDGVEIHSANGYLLDQFIQDTCNRRTDEYGGSIVNRCRFPLEVVDAVSKAVGESKTAIRLSPWSPFQDMRMSNPVPTFQYLVSRLATDHPNLAYLHVVEPGLSGLNNVEPKPGESNEFIRKIWLPKPLVTAGDYTRDSALRVAEETGQVIAFGRSYISNPDLPLRLLKNIPLTDWDRESFYVLESPHGYIDYPFADDVKS</sequence>
<protein>
    <submittedName>
        <fullName evidence="2">NADH:flavin oxidoreductase/NADH oxidase</fullName>
    </submittedName>
</protein>
<dbReference type="CDD" id="cd02933">
    <property type="entry name" value="OYE_like_FMN"/>
    <property type="match status" value="1"/>
</dbReference>
<dbReference type="Pfam" id="PF00724">
    <property type="entry name" value="Oxidored_FMN"/>
    <property type="match status" value="1"/>
</dbReference>
<dbReference type="PANTHER" id="PTHR22893:SF91">
    <property type="entry name" value="NADPH DEHYDROGENASE 2-RELATED"/>
    <property type="match status" value="1"/>
</dbReference>
<dbReference type="EMBL" id="ML143402">
    <property type="protein sequence ID" value="TBU31041.1"/>
    <property type="molecule type" value="Genomic_DNA"/>
</dbReference>
<name>A0A4Q9MWX9_9APHY</name>
<evidence type="ECO:0000313" key="2">
    <source>
        <dbReference type="EMBL" id="TBU31041.1"/>
    </source>
</evidence>
<dbReference type="SUPFAM" id="SSF51395">
    <property type="entry name" value="FMN-linked oxidoreductases"/>
    <property type="match status" value="1"/>
</dbReference>
<reference evidence="2" key="1">
    <citation type="submission" date="2019-01" db="EMBL/GenBank/DDBJ databases">
        <title>Draft genome sequences of three monokaryotic isolates of the white-rot basidiomycete fungus Dichomitus squalens.</title>
        <authorList>
            <consortium name="DOE Joint Genome Institute"/>
            <person name="Lopez S.C."/>
            <person name="Andreopoulos B."/>
            <person name="Pangilinan J."/>
            <person name="Lipzen A."/>
            <person name="Riley R."/>
            <person name="Ahrendt S."/>
            <person name="Ng V."/>
            <person name="Barry K."/>
            <person name="Daum C."/>
            <person name="Grigoriev I.V."/>
            <person name="Hilden K.S."/>
            <person name="Makela M.R."/>
            <person name="de Vries R.P."/>
        </authorList>
    </citation>
    <scope>NUCLEOTIDE SEQUENCE [LARGE SCALE GENOMIC DNA]</scope>
    <source>
        <strain evidence="2">OM18370.1</strain>
    </source>
</reference>